<evidence type="ECO:0000313" key="1">
    <source>
        <dbReference type="EMBL" id="CDF32727.1"/>
    </source>
</evidence>
<organism evidence="1 2">
    <name type="scientific">Chondrus crispus</name>
    <name type="common">Carrageen Irish moss</name>
    <name type="synonym">Polymorpha crispa</name>
    <dbReference type="NCBI Taxonomy" id="2769"/>
    <lineage>
        <taxon>Eukaryota</taxon>
        <taxon>Rhodophyta</taxon>
        <taxon>Florideophyceae</taxon>
        <taxon>Rhodymeniophycidae</taxon>
        <taxon>Gigartinales</taxon>
        <taxon>Gigartinaceae</taxon>
        <taxon>Chondrus</taxon>
    </lineage>
</organism>
<protein>
    <submittedName>
        <fullName evidence="1">Uncharacterized protein</fullName>
    </submittedName>
</protein>
<evidence type="ECO:0000313" key="2">
    <source>
        <dbReference type="Proteomes" id="UP000012073"/>
    </source>
</evidence>
<name>R7Q2A5_CHOCR</name>
<reference evidence="2" key="1">
    <citation type="journal article" date="2013" name="Proc. Natl. Acad. Sci. U.S.A.">
        <title>Genome structure and metabolic features in the red seaweed Chondrus crispus shed light on evolution of the Archaeplastida.</title>
        <authorList>
            <person name="Collen J."/>
            <person name="Porcel B."/>
            <person name="Carre W."/>
            <person name="Ball S.G."/>
            <person name="Chaparro C."/>
            <person name="Tonon T."/>
            <person name="Barbeyron T."/>
            <person name="Michel G."/>
            <person name="Noel B."/>
            <person name="Valentin K."/>
            <person name="Elias M."/>
            <person name="Artiguenave F."/>
            <person name="Arun A."/>
            <person name="Aury J.M."/>
            <person name="Barbosa-Neto J.F."/>
            <person name="Bothwell J.H."/>
            <person name="Bouget F.Y."/>
            <person name="Brillet L."/>
            <person name="Cabello-Hurtado F."/>
            <person name="Capella-Gutierrez S."/>
            <person name="Charrier B."/>
            <person name="Cladiere L."/>
            <person name="Cock J.M."/>
            <person name="Coelho S.M."/>
            <person name="Colleoni C."/>
            <person name="Czjzek M."/>
            <person name="Da Silva C."/>
            <person name="Delage L."/>
            <person name="Denoeud F."/>
            <person name="Deschamps P."/>
            <person name="Dittami S.M."/>
            <person name="Gabaldon T."/>
            <person name="Gachon C.M."/>
            <person name="Groisillier A."/>
            <person name="Herve C."/>
            <person name="Jabbari K."/>
            <person name="Katinka M."/>
            <person name="Kloareg B."/>
            <person name="Kowalczyk N."/>
            <person name="Labadie K."/>
            <person name="Leblanc C."/>
            <person name="Lopez P.J."/>
            <person name="McLachlan D.H."/>
            <person name="Meslet-Cladiere L."/>
            <person name="Moustafa A."/>
            <person name="Nehr Z."/>
            <person name="Nyvall Collen P."/>
            <person name="Panaud O."/>
            <person name="Partensky F."/>
            <person name="Poulain J."/>
            <person name="Rensing S.A."/>
            <person name="Rousvoal S."/>
            <person name="Samson G."/>
            <person name="Symeonidi A."/>
            <person name="Weissenbach J."/>
            <person name="Zambounis A."/>
            <person name="Wincker P."/>
            <person name="Boyen C."/>
        </authorList>
    </citation>
    <scope>NUCLEOTIDE SEQUENCE [LARGE SCALE GENOMIC DNA]</scope>
    <source>
        <strain evidence="2">cv. Stackhouse</strain>
    </source>
</reference>
<gene>
    <name evidence="1" type="ORF">CHC_T00001591001</name>
</gene>
<keyword evidence="2" id="KW-1185">Reference proteome</keyword>
<proteinExistence type="predicted"/>
<dbReference type="KEGG" id="ccp:CHC_T00001591001"/>
<accession>R7Q2A5</accession>
<dbReference type="Gramene" id="CDF32727">
    <property type="protein sequence ID" value="CDF32727"/>
    <property type="gene ID" value="CHC_T00001591001"/>
</dbReference>
<dbReference type="GeneID" id="17320213"/>
<dbReference type="EMBL" id="HG001553">
    <property type="protein sequence ID" value="CDF32727.1"/>
    <property type="molecule type" value="Genomic_DNA"/>
</dbReference>
<dbReference type="Proteomes" id="UP000012073">
    <property type="component" value="Unassembled WGS sequence"/>
</dbReference>
<dbReference type="AlphaFoldDB" id="R7Q2A5"/>
<dbReference type="RefSeq" id="XP_005712498.1">
    <property type="nucleotide sequence ID" value="XM_005712441.1"/>
</dbReference>
<sequence length="64" mass="7081">MFNVNCAAPHSKHDQQTGAVTVSSHTLDDVEAAQHDLDEADEHGAQLAHIANRKKNRHRTSKHC</sequence>